<dbReference type="EMBL" id="CM056819">
    <property type="protein sequence ID" value="KAJ8625492.1"/>
    <property type="molecule type" value="Genomic_DNA"/>
</dbReference>
<protein>
    <submittedName>
        <fullName evidence="1">Uncharacterized protein</fullName>
    </submittedName>
</protein>
<dbReference type="Proteomes" id="UP001234297">
    <property type="component" value="Chromosome 11"/>
</dbReference>
<keyword evidence="2" id="KW-1185">Reference proteome</keyword>
<evidence type="ECO:0000313" key="1">
    <source>
        <dbReference type="EMBL" id="KAJ8625492.1"/>
    </source>
</evidence>
<proteinExistence type="predicted"/>
<evidence type="ECO:0000313" key="2">
    <source>
        <dbReference type="Proteomes" id="UP001234297"/>
    </source>
</evidence>
<sequence>MARDSLPPGFRFHPTDVELVMYYLRRKVMGKLRFEGIAEIELYKFSPWDLPEKSCLKSRDLEWYFFCPRDRKYSNGPRANRATEIGYWKTTGKDRSVCHNSKTVGMKKTLIFHLGRAPRGDRTNWVMHEYRLEDQVLLDRGISQDAYVLCKIFEKSGPGPKNGEQHGAPFREEEWDEVDNDESITFYNPSFPPRPTDCQNLAVLESSVVNSESDACGSSLPEPSEALRVNDEQPELINIDEFLKELEVGALVSDGNAVERPDQIIPHTCDNVQDASLPNGDDEISRQMLRNSYTRNNLAYDLDRMLSDLINGNILLVDDLPPPPVHAGPIQKAEEMGHVQQSSSGGEQHTVPSTLEHLSGGEGSYSKFQYLLDSYPAPPASAAEYSPPEGEDPKGNLVSYSNPIHVEAEVTLKCMCTGSLLSDRLGPHPCICCCGGNPSKKLGREPSSHGGGFMLVFLLGMVSVLIWFFLFAMSAKFGRYAWKNFMQPS</sequence>
<accession>A0ACC2KWN8</accession>
<reference evidence="1 2" key="1">
    <citation type="journal article" date="2022" name="Hortic Res">
        <title>A haplotype resolved chromosomal level avocado genome allows analysis of novel avocado genes.</title>
        <authorList>
            <person name="Nath O."/>
            <person name="Fletcher S.J."/>
            <person name="Hayward A."/>
            <person name="Shaw L.M."/>
            <person name="Masouleh A.K."/>
            <person name="Furtado A."/>
            <person name="Henry R.J."/>
            <person name="Mitter N."/>
        </authorList>
    </citation>
    <scope>NUCLEOTIDE SEQUENCE [LARGE SCALE GENOMIC DNA]</scope>
    <source>
        <strain evidence="2">cv. Hass</strain>
    </source>
</reference>
<gene>
    <name evidence="1" type="ORF">MRB53_034022</name>
</gene>
<comment type="caution">
    <text evidence="1">The sequence shown here is derived from an EMBL/GenBank/DDBJ whole genome shotgun (WGS) entry which is preliminary data.</text>
</comment>
<organism evidence="1 2">
    <name type="scientific">Persea americana</name>
    <name type="common">Avocado</name>
    <dbReference type="NCBI Taxonomy" id="3435"/>
    <lineage>
        <taxon>Eukaryota</taxon>
        <taxon>Viridiplantae</taxon>
        <taxon>Streptophyta</taxon>
        <taxon>Embryophyta</taxon>
        <taxon>Tracheophyta</taxon>
        <taxon>Spermatophyta</taxon>
        <taxon>Magnoliopsida</taxon>
        <taxon>Magnoliidae</taxon>
        <taxon>Laurales</taxon>
        <taxon>Lauraceae</taxon>
        <taxon>Persea</taxon>
    </lineage>
</organism>
<name>A0ACC2KWN8_PERAE</name>